<dbReference type="GO" id="GO:0016301">
    <property type="term" value="F:kinase activity"/>
    <property type="evidence" value="ECO:0007669"/>
    <property type="project" value="UniProtKB-KW"/>
</dbReference>
<evidence type="ECO:0000313" key="5">
    <source>
        <dbReference type="Proteomes" id="UP001567538"/>
    </source>
</evidence>
<evidence type="ECO:0000256" key="1">
    <source>
        <dbReference type="ARBA" id="ARBA00004236"/>
    </source>
</evidence>
<dbReference type="Proteomes" id="UP001567538">
    <property type="component" value="Unassembled WGS sequence"/>
</dbReference>
<gene>
    <name evidence="4" type="ORF">AAHA92_21656</name>
</gene>
<reference evidence="4 5" key="1">
    <citation type="submission" date="2024-06" db="EMBL/GenBank/DDBJ databases">
        <title>A chromosome level genome sequence of Diviner's sage (Salvia divinorum).</title>
        <authorList>
            <person name="Ford S.A."/>
            <person name="Ro D.-K."/>
            <person name="Ness R.W."/>
            <person name="Phillips M.A."/>
        </authorList>
    </citation>
    <scope>NUCLEOTIDE SEQUENCE [LARGE SCALE GENOMIC DNA]</scope>
    <source>
        <strain evidence="4">SAF-2024a</strain>
        <tissue evidence="4">Leaf</tissue>
    </source>
</reference>
<dbReference type="SMART" id="SM00219">
    <property type="entry name" value="TyrKc"/>
    <property type="match status" value="1"/>
</dbReference>
<evidence type="ECO:0000259" key="3">
    <source>
        <dbReference type="PROSITE" id="PS50011"/>
    </source>
</evidence>
<keyword evidence="2" id="KW-1003">Cell membrane</keyword>
<keyword evidence="4" id="KW-0418">Kinase</keyword>
<dbReference type="SUPFAM" id="SSF56112">
    <property type="entry name" value="Protein kinase-like (PK-like)"/>
    <property type="match status" value="1"/>
</dbReference>
<dbReference type="InterPro" id="IPR011009">
    <property type="entry name" value="Kinase-like_dom_sf"/>
</dbReference>
<dbReference type="InterPro" id="IPR020635">
    <property type="entry name" value="Tyr_kinase_cat_dom"/>
</dbReference>
<dbReference type="EMBL" id="JBEAFC010000008">
    <property type="protein sequence ID" value="KAL1544857.1"/>
    <property type="molecule type" value="Genomic_DNA"/>
</dbReference>
<dbReference type="InterPro" id="IPR000719">
    <property type="entry name" value="Prot_kinase_dom"/>
</dbReference>
<dbReference type="PROSITE" id="PS50011">
    <property type="entry name" value="PROTEIN_KINASE_DOM"/>
    <property type="match status" value="1"/>
</dbReference>
<keyword evidence="5" id="KW-1185">Reference proteome</keyword>
<accession>A0ABD1GL49</accession>
<dbReference type="Pfam" id="PF07714">
    <property type="entry name" value="PK_Tyr_Ser-Thr"/>
    <property type="match status" value="1"/>
</dbReference>
<name>A0ABD1GL49_SALDI</name>
<protein>
    <submittedName>
        <fullName evidence="4">Serine/threonine-protein kinase PBL3</fullName>
    </submittedName>
</protein>
<dbReference type="InterPro" id="IPR008271">
    <property type="entry name" value="Ser/Thr_kinase_AS"/>
</dbReference>
<comment type="caution">
    <text evidence="4">The sequence shown here is derived from an EMBL/GenBank/DDBJ whole genome shotgun (WGS) entry which is preliminary data.</text>
</comment>
<comment type="subcellular location">
    <subcellularLocation>
        <location evidence="1">Cell membrane</location>
    </subcellularLocation>
</comment>
<keyword evidence="4" id="KW-0808">Transferase</keyword>
<dbReference type="GO" id="GO:0005886">
    <property type="term" value="C:plasma membrane"/>
    <property type="evidence" value="ECO:0007669"/>
    <property type="project" value="UniProtKB-SubCell"/>
</dbReference>
<dbReference type="PANTHER" id="PTHR45621">
    <property type="entry name" value="OS01G0588500 PROTEIN-RELATED"/>
    <property type="match status" value="1"/>
</dbReference>
<evidence type="ECO:0000313" key="4">
    <source>
        <dbReference type="EMBL" id="KAL1544857.1"/>
    </source>
</evidence>
<dbReference type="InterPro" id="IPR050823">
    <property type="entry name" value="Plant_Ser_Thr_Prot_Kinase"/>
</dbReference>
<organism evidence="4 5">
    <name type="scientific">Salvia divinorum</name>
    <name type="common">Maria pastora</name>
    <name type="synonym">Diviner's sage</name>
    <dbReference type="NCBI Taxonomy" id="28513"/>
    <lineage>
        <taxon>Eukaryota</taxon>
        <taxon>Viridiplantae</taxon>
        <taxon>Streptophyta</taxon>
        <taxon>Embryophyta</taxon>
        <taxon>Tracheophyta</taxon>
        <taxon>Spermatophyta</taxon>
        <taxon>Magnoliopsida</taxon>
        <taxon>eudicotyledons</taxon>
        <taxon>Gunneridae</taxon>
        <taxon>Pentapetalae</taxon>
        <taxon>asterids</taxon>
        <taxon>lamiids</taxon>
        <taxon>Lamiales</taxon>
        <taxon>Lamiaceae</taxon>
        <taxon>Nepetoideae</taxon>
        <taxon>Mentheae</taxon>
        <taxon>Salviinae</taxon>
        <taxon>Salvia</taxon>
        <taxon>Salvia subgen. Calosphace</taxon>
    </lineage>
</organism>
<keyword evidence="2" id="KW-0472">Membrane</keyword>
<dbReference type="AlphaFoldDB" id="A0ABD1GL49"/>
<proteinExistence type="predicted"/>
<dbReference type="PROSITE" id="PS00108">
    <property type="entry name" value="PROTEIN_KINASE_ST"/>
    <property type="match status" value="1"/>
</dbReference>
<evidence type="ECO:0000256" key="2">
    <source>
        <dbReference type="ARBA" id="ARBA00022475"/>
    </source>
</evidence>
<dbReference type="Gene3D" id="1.10.510.10">
    <property type="entry name" value="Transferase(Phosphotransferase) domain 1"/>
    <property type="match status" value="1"/>
</dbReference>
<dbReference type="InterPro" id="IPR001245">
    <property type="entry name" value="Ser-Thr/Tyr_kinase_cat_dom"/>
</dbReference>
<sequence>MSRVYDLWEKLVGAVFDREELRRLALSDSFSSSSFSEYSSRFSFAYPIARPIELKENIKATENFQLSTFIGEGVMCQAFRAWIDEHALIASKPGSGMAVTVKKWSNFMERHQDWLKIDNLVQLRHPNLVSFVGYCTEEYNMMLVYEFMPNGCLADHLFRTRYQLLPWARRIKVALDIARGLSYLHERNIPIIHRDFKTANILLDWVDILNFSSCFGCKL</sequence>
<feature type="domain" description="Protein kinase" evidence="3">
    <location>
        <begin position="64"/>
        <end position="219"/>
    </location>
</feature>